<organism evidence="2 3">
    <name type="scientific">Humibacillus xanthopallidus</name>
    <dbReference type="NCBI Taxonomy" id="412689"/>
    <lineage>
        <taxon>Bacteria</taxon>
        <taxon>Bacillati</taxon>
        <taxon>Actinomycetota</taxon>
        <taxon>Actinomycetes</taxon>
        <taxon>Micrococcales</taxon>
        <taxon>Intrasporangiaceae</taxon>
        <taxon>Humibacillus</taxon>
    </lineage>
</organism>
<gene>
    <name evidence="2" type="ORF">FBY41_4252</name>
</gene>
<dbReference type="RefSeq" id="WP_141846854.1">
    <property type="nucleotide sequence ID" value="NZ_VFPM01000004.1"/>
</dbReference>
<dbReference type="AlphaFoldDB" id="A0A543HGI9"/>
<accession>A0A543HGI9</accession>
<reference evidence="2 3" key="1">
    <citation type="submission" date="2019-06" db="EMBL/GenBank/DDBJ databases">
        <title>Genome sequencing of plant associated microbes to promote plant fitness in Sorghum bicolor and Oryza sativa.</title>
        <authorList>
            <person name="Coleman-Derr D."/>
        </authorList>
    </citation>
    <scope>NUCLEOTIDE SEQUENCE [LARGE SCALE GENOMIC DNA]</scope>
    <source>
        <strain evidence="2 3">KV-663</strain>
    </source>
</reference>
<proteinExistence type="predicted"/>
<feature type="chain" id="PRO_5039429125" description="Lipoprotein" evidence="1">
    <location>
        <begin position="20"/>
        <end position="126"/>
    </location>
</feature>
<evidence type="ECO:0000313" key="2">
    <source>
        <dbReference type="EMBL" id="TQM57428.1"/>
    </source>
</evidence>
<name>A0A543HGI9_9MICO</name>
<keyword evidence="3" id="KW-1185">Reference proteome</keyword>
<keyword evidence="1" id="KW-0732">Signal</keyword>
<protein>
    <recommendedName>
        <fullName evidence="4">Lipoprotein</fullName>
    </recommendedName>
</protein>
<dbReference type="EMBL" id="VFPM01000004">
    <property type="protein sequence ID" value="TQM57428.1"/>
    <property type="molecule type" value="Genomic_DNA"/>
</dbReference>
<evidence type="ECO:0008006" key="4">
    <source>
        <dbReference type="Google" id="ProtNLM"/>
    </source>
</evidence>
<feature type="signal peptide" evidence="1">
    <location>
        <begin position="1"/>
        <end position="19"/>
    </location>
</feature>
<sequence length="126" mass="13193">MHHRFAVTCLATATLLALGACGGAAPEVSPEAAKHPAWLRVSEIVCPSGADRQGSLDERKVSCTDEAGHQLEATFYNAPVELDRRVATFTCATSVKSIAGTDWMVPVVPDDRVAGALLDSGGINLC</sequence>
<dbReference type="PROSITE" id="PS51257">
    <property type="entry name" value="PROKAR_LIPOPROTEIN"/>
    <property type="match status" value="1"/>
</dbReference>
<comment type="caution">
    <text evidence="2">The sequence shown here is derived from an EMBL/GenBank/DDBJ whole genome shotgun (WGS) entry which is preliminary data.</text>
</comment>
<dbReference type="OrthoDB" id="4868972at2"/>
<dbReference type="Proteomes" id="UP000316747">
    <property type="component" value="Unassembled WGS sequence"/>
</dbReference>
<evidence type="ECO:0000256" key="1">
    <source>
        <dbReference type="SAM" id="SignalP"/>
    </source>
</evidence>
<evidence type="ECO:0000313" key="3">
    <source>
        <dbReference type="Proteomes" id="UP000316747"/>
    </source>
</evidence>